<feature type="binding site" evidence="2">
    <location>
        <position position="169"/>
    </location>
    <ligand>
        <name>acetyl-CoA</name>
        <dbReference type="ChEBI" id="CHEBI:57288"/>
    </ligand>
</feature>
<evidence type="ECO:0000313" key="4">
    <source>
        <dbReference type="Proteomes" id="UP000253517"/>
    </source>
</evidence>
<dbReference type="PANTHER" id="PTHR43300:SF7">
    <property type="entry name" value="UDP-N-ACETYLBACILLOSAMINE N-ACETYLTRANSFERASE"/>
    <property type="match status" value="1"/>
</dbReference>
<comment type="caution">
    <text evidence="3">The sequence shown here is derived from an EMBL/GenBank/DDBJ whole genome shotgun (WGS) entry which is preliminary data.</text>
</comment>
<evidence type="ECO:0000313" key="3">
    <source>
        <dbReference type="EMBL" id="RCX05678.1"/>
    </source>
</evidence>
<gene>
    <name evidence="3" type="ORF">DES35_101966</name>
</gene>
<proteinExistence type="inferred from homology"/>
<dbReference type="CDD" id="cd03360">
    <property type="entry name" value="LbH_AT_putative"/>
    <property type="match status" value="1"/>
</dbReference>
<dbReference type="InterPro" id="IPR011004">
    <property type="entry name" value="Trimer_LpxA-like_sf"/>
</dbReference>
<dbReference type="GO" id="GO:0016746">
    <property type="term" value="F:acyltransferase activity"/>
    <property type="evidence" value="ECO:0007669"/>
    <property type="project" value="UniProtKB-KW"/>
</dbReference>
<reference evidence="3 4" key="1">
    <citation type="submission" date="2018-07" db="EMBL/GenBank/DDBJ databases">
        <title>Genomic Encyclopedia of Type Strains, Phase IV (KMG-IV): sequencing the most valuable type-strain genomes for metagenomic binning, comparative biology and taxonomic classification.</title>
        <authorList>
            <person name="Goeker M."/>
        </authorList>
    </citation>
    <scope>NUCLEOTIDE SEQUENCE [LARGE SCALE GENOMIC DNA]</scope>
    <source>
        <strain evidence="3 4">DSM 21410</strain>
    </source>
</reference>
<feature type="binding site" evidence="2">
    <location>
        <position position="187"/>
    </location>
    <ligand>
        <name>acetyl-CoA</name>
        <dbReference type="ChEBI" id="CHEBI:57288"/>
    </ligand>
</feature>
<dbReference type="Proteomes" id="UP000253517">
    <property type="component" value="Unassembled WGS sequence"/>
</dbReference>
<organism evidence="3 4">
    <name type="scientific">Schleiferia thermophila</name>
    <dbReference type="NCBI Taxonomy" id="884107"/>
    <lineage>
        <taxon>Bacteria</taxon>
        <taxon>Pseudomonadati</taxon>
        <taxon>Bacteroidota</taxon>
        <taxon>Flavobacteriia</taxon>
        <taxon>Flavobacteriales</taxon>
        <taxon>Schleiferiaceae</taxon>
        <taxon>Schleiferia</taxon>
    </lineage>
</organism>
<accession>A0A369ABA7</accession>
<dbReference type="NCBIfam" id="TIGR03570">
    <property type="entry name" value="NeuD_NnaD"/>
    <property type="match status" value="1"/>
</dbReference>
<name>A0A369ABA7_9FLAO</name>
<evidence type="ECO:0000256" key="1">
    <source>
        <dbReference type="ARBA" id="ARBA00007274"/>
    </source>
</evidence>
<protein>
    <submittedName>
        <fullName evidence="3">Sugar O-acyltransferase (Sialic acid O-acetyltransferase NeuD family)</fullName>
    </submittedName>
</protein>
<dbReference type="Gene3D" id="3.40.50.20">
    <property type="match status" value="1"/>
</dbReference>
<dbReference type="EMBL" id="QPJS01000001">
    <property type="protein sequence ID" value="RCX05678.1"/>
    <property type="molecule type" value="Genomic_DNA"/>
</dbReference>
<dbReference type="RefSeq" id="WP_114365940.1">
    <property type="nucleotide sequence ID" value="NZ_BHZF01000001.1"/>
</dbReference>
<keyword evidence="3" id="KW-0012">Acyltransferase</keyword>
<dbReference type="InterPro" id="IPR020019">
    <property type="entry name" value="AcTrfase_PglD-like"/>
</dbReference>
<dbReference type="Gene3D" id="2.160.10.10">
    <property type="entry name" value="Hexapeptide repeat proteins"/>
    <property type="match status" value="1"/>
</dbReference>
<sequence>MKEKIFIIGAGSVGGHIASNLKLYGIDRFQIKFLDDDVKKIGSTFMGYPIVDKIEFLLTLDEPAFVVMGVAFPNIKKSIFDRISLSSNFEYMTLIAKNAWISEDVEIGKGCIVYPGCMVNYGATLKNFVILNMNCAIGHHAEIGNFSSLAPGVCIGGHTKIGDCVDMGIGSCTLQNIIIGDNSVVGGQAMITRSIPDNSKVVGVPAKILQ</sequence>
<dbReference type="AlphaFoldDB" id="A0A369ABA7"/>
<comment type="similarity">
    <text evidence="1">Belongs to the transferase hexapeptide repeat family.</text>
</comment>
<keyword evidence="3" id="KW-0808">Transferase</keyword>
<dbReference type="InterPro" id="IPR050179">
    <property type="entry name" value="Trans_hexapeptide_repeat"/>
</dbReference>
<dbReference type="PANTHER" id="PTHR43300">
    <property type="entry name" value="ACETYLTRANSFERASE"/>
    <property type="match status" value="1"/>
</dbReference>
<dbReference type="SUPFAM" id="SSF51161">
    <property type="entry name" value="Trimeric LpxA-like enzymes"/>
    <property type="match status" value="1"/>
</dbReference>
<evidence type="ECO:0000256" key="2">
    <source>
        <dbReference type="PIRSR" id="PIRSR620019-2"/>
    </source>
</evidence>
<keyword evidence="4" id="KW-1185">Reference proteome</keyword>